<reference evidence="1" key="1">
    <citation type="submission" date="2020-04" db="EMBL/GenBank/DDBJ databases">
        <authorList>
            <person name="Alioto T."/>
            <person name="Alioto T."/>
            <person name="Gomez Garrido J."/>
        </authorList>
    </citation>
    <scope>NUCLEOTIDE SEQUENCE</scope>
    <source>
        <strain evidence="1">A484AB</strain>
    </source>
</reference>
<dbReference type="Proteomes" id="UP001152795">
    <property type="component" value="Unassembled WGS sequence"/>
</dbReference>
<feature type="non-terminal residue" evidence="1">
    <location>
        <position position="74"/>
    </location>
</feature>
<dbReference type="AlphaFoldDB" id="A0A7D9EBH5"/>
<comment type="caution">
    <text evidence="1">The sequence shown here is derived from an EMBL/GenBank/DDBJ whole genome shotgun (WGS) entry which is preliminary data.</text>
</comment>
<organism evidence="1 2">
    <name type="scientific">Paramuricea clavata</name>
    <name type="common">Red gorgonian</name>
    <name type="synonym">Violescent sea-whip</name>
    <dbReference type="NCBI Taxonomy" id="317549"/>
    <lineage>
        <taxon>Eukaryota</taxon>
        <taxon>Metazoa</taxon>
        <taxon>Cnidaria</taxon>
        <taxon>Anthozoa</taxon>
        <taxon>Octocorallia</taxon>
        <taxon>Malacalcyonacea</taxon>
        <taxon>Plexauridae</taxon>
        <taxon>Paramuricea</taxon>
    </lineage>
</organism>
<evidence type="ECO:0000313" key="2">
    <source>
        <dbReference type="Proteomes" id="UP001152795"/>
    </source>
</evidence>
<protein>
    <submittedName>
        <fullName evidence="1">Uncharacterized protein</fullName>
    </submittedName>
</protein>
<proteinExistence type="predicted"/>
<name>A0A7D9EBH5_PARCT</name>
<feature type="non-terminal residue" evidence="1">
    <location>
        <position position="1"/>
    </location>
</feature>
<evidence type="ECO:0000313" key="1">
    <source>
        <dbReference type="EMBL" id="CAB4004305.1"/>
    </source>
</evidence>
<accession>A0A7D9EBH5</accession>
<sequence>EVEIEVRWLLKYTLNTVVDEGTSLASGNWSTVSRNQFLMLLSLVKLGEEVHSRLQLMILLFTLSWKKAAFLNSR</sequence>
<dbReference type="EMBL" id="CACRXK020004863">
    <property type="protein sequence ID" value="CAB4004305.1"/>
    <property type="molecule type" value="Genomic_DNA"/>
</dbReference>
<gene>
    <name evidence="1" type="ORF">PACLA_8A077501</name>
</gene>
<keyword evidence="2" id="KW-1185">Reference proteome</keyword>